<name>A0A5C8ZER3_9ACTN</name>
<dbReference type="OrthoDB" id="9804590at2"/>
<dbReference type="InterPro" id="IPR010280">
    <property type="entry name" value="U5_MeTrfase_fam"/>
</dbReference>
<keyword evidence="1 4" id="KW-0489">Methyltransferase</keyword>
<evidence type="ECO:0000256" key="3">
    <source>
        <dbReference type="ARBA" id="ARBA00022691"/>
    </source>
</evidence>
<dbReference type="InterPro" id="IPR041698">
    <property type="entry name" value="Methyltransf_25"/>
</dbReference>
<gene>
    <name evidence="7" type="ORF">FMM08_12700</name>
</gene>
<organism evidence="7 8">
    <name type="scientific">Quadrisphaera setariae</name>
    <dbReference type="NCBI Taxonomy" id="2593304"/>
    <lineage>
        <taxon>Bacteria</taxon>
        <taxon>Bacillati</taxon>
        <taxon>Actinomycetota</taxon>
        <taxon>Actinomycetes</taxon>
        <taxon>Kineosporiales</taxon>
        <taxon>Kineosporiaceae</taxon>
        <taxon>Quadrisphaera</taxon>
    </lineage>
</organism>
<comment type="caution">
    <text evidence="7">The sequence shown here is derived from an EMBL/GenBank/DDBJ whole genome shotgun (WGS) entry which is preliminary data.</text>
</comment>
<feature type="binding site" evidence="4">
    <location>
        <position position="209"/>
    </location>
    <ligand>
        <name>S-adenosyl-L-methionine</name>
        <dbReference type="ChEBI" id="CHEBI:59789"/>
    </ligand>
</feature>
<accession>A0A5C8ZER3</accession>
<dbReference type="SUPFAM" id="SSF53335">
    <property type="entry name" value="S-adenosyl-L-methionine-dependent methyltransferases"/>
    <property type="match status" value="1"/>
</dbReference>
<feature type="binding site" evidence="4">
    <location>
        <position position="255"/>
    </location>
    <ligand>
        <name>S-adenosyl-L-methionine</name>
        <dbReference type="ChEBI" id="CHEBI:59789"/>
    </ligand>
</feature>
<dbReference type="Gene3D" id="3.40.50.150">
    <property type="entry name" value="Vaccinia Virus protein VP39"/>
    <property type="match status" value="1"/>
</dbReference>
<dbReference type="Pfam" id="PF13649">
    <property type="entry name" value="Methyltransf_25"/>
    <property type="match status" value="1"/>
</dbReference>
<dbReference type="GO" id="GO:0070041">
    <property type="term" value="F:rRNA (uridine-C5-)-methyltransferase activity"/>
    <property type="evidence" value="ECO:0007669"/>
    <property type="project" value="TreeGrafter"/>
</dbReference>
<protein>
    <submittedName>
        <fullName evidence="7">Methyltransferase domain-containing protein</fullName>
    </submittedName>
</protein>
<feature type="active site" description="Nucleophile" evidence="4">
    <location>
        <position position="352"/>
    </location>
</feature>
<dbReference type="EMBL" id="VKAC01000007">
    <property type="protein sequence ID" value="TXR55693.1"/>
    <property type="molecule type" value="Genomic_DNA"/>
</dbReference>
<dbReference type="Gene3D" id="2.40.50.1070">
    <property type="match status" value="1"/>
</dbReference>
<evidence type="ECO:0000256" key="2">
    <source>
        <dbReference type="ARBA" id="ARBA00022679"/>
    </source>
</evidence>
<dbReference type="InterPro" id="IPR030390">
    <property type="entry name" value="MeTrfase_TrmA_AS"/>
</dbReference>
<feature type="active site" evidence="5">
    <location>
        <position position="352"/>
    </location>
</feature>
<reference evidence="7 8" key="1">
    <citation type="submission" date="2019-07" db="EMBL/GenBank/DDBJ databases">
        <title>Quadrisphaera sp. strain DD2A genome sequencing and assembly.</title>
        <authorList>
            <person name="Kim I."/>
        </authorList>
    </citation>
    <scope>NUCLEOTIDE SEQUENCE [LARGE SCALE GENOMIC DNA]</scope>
    <source>
        <strain evidence="7 8">DD2A</strain>
    </source>
</reference>
<evidence type="ECO:0000256" key="1">
    <source>
        <dbReference type="ARBA" id="ARBA00022603"/>
    </source>
</evidence>
<dbReference type="AlphaFoldDB" id="A0A5C8ZER3"/>
<evidence type="ECO:0000259" key="6">
    <source>
        <dbReference type="Pfam" id="PF13649"/>
    </source>
</evidence>
<dbReference type="PANTHER" id="PTHR11061">
    <property type="entry name" value="RNA M5U METHYLTRANSFERASE"/>
    <property type="match status" value="1"/>
</dbReference>
<dbReference type="PROSITE" id="PS51687">
    <property type="entry name" value="SAM_MT_RNA_M5U"/>
    <property type="match status" value="1"/>
</dbReference>
<dbReference type="GO" id="GO:0070475">
    <property type="term" value="P:rRNA base methylation"/>
    <property type="evidence" value="ECO:0007669"/>
    <property type="project" value="TreeGrafter"/>
</dbReference>
<keyword evidence="3 4" id="KW-0949">S-adenosyl-L-methionine</keyword>
<feature type="binding site" evidence="4">
    <location>
        <position position="323"/>
    </location>
    <ligand>
        <name>S-adenosyl-L-methionine</name>
        <dbReference type="ChEBI" id="CHEBI:59789"/>
    </ligand>
</feature>
<comment type="similarity">
    <text evidence="4">Belongs to the class I-like SAM-binding methyltransferase superfamily. RNA M5U methyltransferase family.</text>
</comment>
<evidence type="ECO:0000256" key="5">
    <source>
        <dbReference type="PROSITE-ProRule" id="PRU10015"/>
    </source>
</evidence>
<feature type="binding site" evidence="4">
    <location>
        <position position="276"/>
    </location>
    <ligand>
        <name>S-adenosyl-L-methionine</name>
        <dbReference type="ChEBI" id="CHEBI:59789"/>
    </ligand>
</feature>
<keyword evidence="8" id="KW-1185">Reference proteome</keyword>
<dbReference type="PROSITE" id="PS01230">
    <property type="entry name" value="TRMA_1"/>
    <property type="match status" value="1"/>
</dbReference>
<evidence type="ECO:0000313" key="7">
    <source>
        <dbReference type="EMBL" id="TXR55693.1"/>
    </source>
</evidence>
<keyword evidence="2 4" id="KW-0808">Transferase</keyword>
<dbReference type="Pfam" id="PF05958">
    <property type="entry name" value="tRNA_U5-meth_tr"/>
    <property type="match status" value="1"/>
</dbReference>
<dbReference type="PANTHER" id="PTHR11061:SF30">
    <property type="entry name" value="TRNA (URACIL(54)-C(5))-METHYLTRANSFERASE"/>
    <property type="match status" value="1"/>
</dbReference>
<evidence type="ECO:0000256" key="4">
    <source>
        <dbReference type="PROSITE-ProRule" id="PRU01024"/>
    </source>
</evidence>
<evidence type="ECO:0000313" key="8">
    <source>
        <dbReference type="Proteomes" id="UP000321234"/>
    </source>
</evidence>
<feature type="domain" description="Methyltransferase" evidence="6">
    <location>
        <begin position="251"/>
        <end position="310"/>
    </location>
</feature>
<dbReference type="Proteomes" id="UP000321234">
    <property type="component" value="Unassembled WGS sequence"/>
</dbReference>
<dbReference type="InterPro" id="IPR029063">
    <property type="entry name" value="SAM-dependent_MTases_sf"/>
</dbReference>
<dbReference type="CDD" id="cd02440">
    <property type="entry name" value="AdoMet_MTases"/>
    <property type="match status" value="1"/>
</dbReference>
<proteinExistence type="inferred from homology"/>
<sequence>MQCDYYDAGVCRSCTLMGVPEDVQVADAQARVETLLPTVPTWLAPATGPASRFRNRAKMVVAGTTDTPTLGILDEAGRGVDLVRCGLYPASTTDALEPLRAFVTRAALVPYDVAARRGELKHVHVTTNDAGELMVRFVLRSTESLPRIRKHLPWLLEQLPSARVVSANLLPQHAALLEGDVEVPLTPAERLPVRQGAVTLLARPQGFLQTNTDVAGQLYAQVASWVTDLDDDERLGAAAAAPGHGPTRLRVWDLYCGAGGFALHVAAPGRDVVGVETSEQAVAAARDAAGAAGLSGTGFIHADATSWAREQPGHAAPDVVVVNPPRRGLGAQLCAWLDAAPPRTRHLLYSSCNPASLATDLEALPGWEPVRGRLFAMFPQTAHAEVLVQLRRR</sequence>
<dbReference type="RefSeq" id="WP_147926749.1">
    <property type="nucleotide sequence ID" value="NZ_VKAC01000007.1"/>
</dbReference>